<evidence type="ECO:0000313" key="2">
    <source>
        <dbReference type="EMBL" id="PUZ36442.1"/>
    </source>
</evidence>
<name>A0A2T7BZC3_9POAL</name>
<proteinExistence type="predicted"/>
<dbReference type="Gramene" id="PUZ36442">
    <property type="protein sequence ID" value="PUZ36442"/>
    <property type="gene ID" value="GQ55_9G038200"/>
</dbReference>
<feature type="compositionally biased region" description="Basic and acidic residues" evidence="1">
    <location>
        <begin position="304"/>
        <end position="321"/>
    </location>
</feature>
<accession>A0A2T7BZC3</accession>
<gene>
    <name evidence="2" type="ORF">GQ55_9G038200</name>
</gene>
<evidence type="ECO:0000256" key="1">
    <source>
        <dbReference type="SAM" id="MobiDB-lite"/>
    </source>
</evidence>
<dbReference type="Proteomes" id="UP000244336">
    <property type="component" value="Chromosome 9"/>
</dbReference>
<dbReference type="AlphaFoldDB" id="A0A2T7BZC3"/>
<feature type="compositionally biased region" description="Basic and acidic residues" evidence="1">
    <location>
        <begin position="211"/>
        <end position="228"/>
    </location>
</feature>
<sequence length="417" mass="44321">MASRWSCRVFRKRSMLGNRGCDGGGRGGKDGGFSGGDHGTVFLVFKQEGPDGVDAWRGDEPLPGLVGGVAALQEHLRGVDAADAPHAREPLDLAALAEGEAGRVGLDLVDGRGEHARALVVVDVFEAARAEVGVELRHADGAPDAPGVVGAAGVERPGHLLDEPPPAHLVDAAGDEVVQHGELRVHPEEAALEALPERAAVALHELLDVRVGPSRDDGDASPRRDPGRGARGLAAEVRGRELGVRVRDAEKVVRYPRALVGRHLVGGHVQAGVQLHFVGVDDLAAEAQGEVDGEARLAGPRGAQHHDGLALRRDALPAHDRERRRRHRDRGVRERDDRGRRRHPQPGEGGRCWSHRGGRHGQRHTRAELLPAGPCDHCAGCLRSWWPLAWLGACRSRGGPVFIGECRGGGGLVGMCS</sequence>
<feature type="region of interest" description="Disordered" evidence="1">
    <location>
        <begin position="298"/>
        <end position="359"/>
    </location>
</feature>
<dbReference type="OrthoDB" id="10673713at2759"/>
<reference evidence="2 3" key="1">
    <citation type="submission" date="2018-04" db="EMBL/GenBank/DDBJ databases">
        <title>WGS assembly of Panicum hallii var. hallii HAL2.</title>
        <authorList>
            <person name="Lovell J."/>
            <person name="Jenkins J."/>
            <person name="Lowry D."/>
            <person name="Mamidi S."/>
            <person name="Sreedasyam A."/>
            <person name="Weng X."/>
            <person name="Barry K."/>
            <person name="Bonette J."/>
            <person name="Campitelli B."/>
            <person name="Daum C."/>
            <person name="Gordon S."/>
            <person name="Gould B."/>
            <person name="Lipzen A."/>
            <person name="MacQueen A."/>
            <person name="Palacio-Mejia J."/>
            <person name="Plott C."/>
            <person name="Shakirov E."/>
            <person name="Shu S."/>
            <person name="Yoshinaga Y."/>
            <person name="Zane M."/>
            <person name="Rokhsar D."/>
            <person name="Grimwood J."/>
            <person name="Schmutz J."/>
            <person name="Juenger T."/>
        </authorList>
    </citation>
    <scope>NUCLEOTIDE SEQUENCE [LARGE SCALE GENOMIC DNA]</scope>
    <source>
        <strain evidence="3">cv. HAL2</strain>
    </source>
</reference>
<protein>
    <submittedName>
        <fullName evidence="2">Uncharacterized protein</fullName>
    </submittedName>
</protein>
<dbReference type="EMBL" id="CM009757">
    <property type="protein sequence ID" value="PUZ36442.1"/>
    <property type="molecule type" value="Genomic_DNA"/>
</dbReference>
<keyword evidence="3" id="KW-1185">Reference proteome</keyword>
<evidence type="ECO:0000313" key="3">
    <source>
        <dbReference type="Proteomes" id="UP000244336"/>
    </source>
</evidence>
<organism evidence="2 3">
    <name type="scientific">Panicum hallii var. hallii</name>
    <dbReference type="NCBI Taxonomy" id="1504633"/>
    <lineage>
        <taxon>Eukaryota</taxon>
        <taxon>Viridiplantae</taxon>
        <taxon>Streptophyta</taxon>
        <taxon>Embryophyta</taxon>
        <taxon>Tracheophyta</taxon>
        <taxon>Spermatophyta</taxon>
        <taxon>Magnoliopsida</taxon>
        <taxon>Liliopsida</taxon>
        <taxon>Poales</taxon>
        <taxon>Poaceae</taxon>
        <taxon>PACMAD clade</taxon>
        <taxon>Panicoideae</taxon>
        <taxon>Panicodae</taxon>
        <taxon>Paniceae</taxon>
        <taxon>Panicinae</taxon>
        <taxon>Panicum</taxon>
        <taxon>Panicum sect. Panicum</taxon>
    </lineage>
</organism>
<feature type="region of interest" description="Disordered" evidence="1">
    <location>
        <begin position="211"/>
        <end position="231"/>
    </location>
</feature>